<evidence type="ECO:0000256" key="5">
    <source>
        <dbReference type="ARBA" id="ARBA00022989"/>
    </source>
</evidence>
<sequence length="364" mass="39853">MLHLFSKRTIAIISTSKRTICTKINTYATVSSSVSLSSRLLVQRPPVYPQFFQPSAFRQYATKSRKHAKPVPKSANSGKSNLVVQNIKENLPGLDNQPRLLDRLRAAGAVSDLQAPPSLSHFQRLFAPFIFTSAICGGSYYFAQTWVPAPVESRLFPTLPQSFTTVATIIAANCAIFLAWKVPLPVSWRLLNRYFISVVGLPYSFSMIGSVFSHQTIAHLGLNMIALYTGGTSLCDQIGRGNFLALYFSAGAVASFTSLAYHVLGARFHITSLGASGAISGVLGTYAYFNPECVHTSAFLQFIPLKVSQLVSGFALVGLVGIIRGWKTVDHMAHLSGLLWGLAFAYWKDQEFKKKRELACKNSG</sequence>
<dbReference type="OrthoDB" id="10260614at2759"/>
<dbReference type="GO" id="GO:0016020">
    <property type="term" value="C:membrane"/>
    <property type="evidence" value="ECO:0007669"/>
    <property type="project" value="UniProtKB-SubCell"/>
</dbReference>
<dbReference type="GO" id="GO:0006465">
    <property type="term" value="P:signal peptide processing"/>
    <property type="evidence" value="ECO:0007669"/>
    <property type="project" value="TreeGrafter"/>
</dbReference>
<dbReference type="EMBL" id="ML119123">
    <property type="protein sequence ID" value="RPB13297.1"/>
    <property type="molecule type" value="Genomic_DNA"/>
</dbReference>
<evidence type="ECO:0000256" key="6">
    <source>
        <dbReference type="ARBA" id="ARBA00023136"/>
    </source>
</evidence>
<dbReference type="InParanoid" id="A0A3N4KS18"/>
<reference evidence="9 10" key="1">
    <citation type="journal article" date="2018" name="Nat. Ecol. Evol.">
        <title>Pezizomycetes genomes reveal the molecular basis of ectomycorrhizal truffle lifestyle.</title>
        <authorList>
            <person name="Murat C."/>
            <person name="Payen T."/>
            <person name="Noel B."/>
            <person name="Kuo A."/>
            <person name="Morin E."/>
            <person name="Chen J."/>
            <person name="Kohler A."/>
            <person name="Krizsan K."/>
            <person name="Balestrini R."/>
            <person name="Da Silva C."/>
            <person name="Montanini B."/>
            <person name="Hainaut M."/>
            <person name="Levati E."/>
            <person name="Barry K.W."/>
            <person name="Belfiori B."/>
            <person name="Cichocki N."/>
            <person name="Clum A."/>
            <person name="Dockter R.B."/>
            <person name="Fauchery L."/>
            <person name="Guy J."/>
            <person name="Iotti M."/>
            <person name="Le Tacon F."/>
            <person name="Lindquist E.A."/>
            <person name="Lipzen A."/>
            <person name="Malagnac F."/>
            <person name="Mello A."/>
            <person name="Molinier V."/>
            <person name="Miyauchi S."/>
            <person name="Poulain J."/>
            <person name="Riccioni C."/>
            <person name="Rubini A."/>
            <person name="Sitrit Y."/>
            <person name="Splivallo R."/>
            <person name="Traeger S."/>
            <person name="Wang M."/>
            <person name="Zifcakova L."/>
            <person name="Wipf D."/>
            <person name="Zambonelli A."/>
            <person name="Paolocci F."/>
            <person name="Nowrousian M."/>
            <person name="Ottonello S."/>
            <person name="Baldrian P."/>
            <person name="Spatafora J.W."/>
            <person name="Henrissat B."/>
            <person name="Nagy L.G."/>
            <person name="Aury J.M."/>
            <person name="Wincker P."/>
            <person name="Grigoriev I.V."/>
            <person name="Bonfante P."/>
            <person name="Martin F.M."/>
        </authorList>
    </citation>
    <scope>NUCLEOTIDE SEQUENCE [LARGE SCALE GENOMIC DNA]</scope>
    <source>
        <strain evidence="9 10">CCBAS932</strain>
    </source>
</reference>
<dbReference type="FunCoup" id="A0A3N4KS18">
    <property type="interactions" value="622"/>
</dbReference>
<dbReference type="Pfam" id="PF01694">
    <property type="entry name" value="Rhomboid"/>
    <property type="match status" value="1"/>
</dbReference>
<keyword evidence="3 7" id="KW-0812">Transmembrane</keyword>
<evidence type="ECO:0000313" key="9">
    <source>
        <dbReference type="EMBL" id="RPB13297.1"/>
    </source>
</evidence>
<evidence type="ECO:0000256" key="1">
    <source>
        <dbReference type="ARBA" id="ARBA00004141"/>
    </source>
</evidence>
<dbReference type="InterPro" id="IPR035952">
    <property type="entry name" value="Rhomboid-like_sf"/>
</dbReference>
<keyword evidence="5 7" id="KW-1133">Transmembrane helix</keyword>
<dbReference type="InterPro" id="IPR022764">
    <property type="entry name" value="Peptidase_S54_rhomboid_dom"/>
</dbReference>
<dbReference type="AlphaFoldDB" id="A0A3N4KS18"/>
<protein>
    <submittedName>
        <fullName evidence="9">Rhomboid-domain-containing protein</fullName>
    </submittedName>
</protein>
<keyword evidence="6 7" id="KW-0472">Membrane</keyword>
<dbReference type="STRING" id="1392247.A0A3N4KS18"/>
<dbReference type="Proteomes" id="UP000277580">
    <property type="component" value="Unassembled WGS sequence"/>
</dbReference>
<dbReference type="FunFam" id="1.20.1540.10:FF:000012">
    <property type="entry name" value="Rhomboid family protein"/>
    <property type="match status" value="1"/>
</dbReference>
<gene>
    <name evidence="9" type="ORF">P167DRAFT_486356</name>
</gene>
<dbReference type="GO" id="GO:0004252">
    <property type="term" value="F:serine-type endopeptidase activity"/>
    <property type="evidence" value="ECO:0007669"/>
    <property type="project" value="InterPro"/>
</dbReference>
<evidence type="ECO:0000313" key="10">
    <source>
        <dbReference type="Proteomes" id="UP000277580"/>
    </source>
</evidence>
<dbReference type="SUPFAM" id="SSF144091">
    <property type="entry name" value="Rhomboid-like"/>
    <property type="match status" value="1"/>
</dbReference>
<proteinExistence type="inferred from homology"/>
<dbReference type="Gene3D" id="1.20.1540.10">
    <property type="entry name" value="Rhomboid-like"/>
    <property type="match status" value="1"/>
</dbReference>
<dbReference type="InterPro" id="IPR050925">
    <property type="entry name" value="Rhomboid_protease_S54"/>
</dbReference>
<feature type="domain" description="Peptidase S54 rhomboid" evidence="8">
    <location>
        <begin position="206"/>
        <end position="346"/>
    </location>
</feature>
<evidence type="ECO:0000256" key="3">
    <source>
        <dbReference type="ARBA" id="ARBA00022692"/>
    </source>
</evidence>
<evidence type="ECO:0000256" key="4">
    <source>
        <dbReference type="ARBA" id="ARBA00022801"/>
    </source>
</evidence>
<feature type="transmembrane region" description="Helical" evidence="7">
    <location>
        <begin position="163"/>
        <end position="182"/>
    </location>
</feature>
<feature type="transmembrane region" description="Helical" evidence="7">
    <location>
        <begin position="270"/>
        <end position="289"/>
    </location>
</feature>
<feature type="transmembrane region" description="Helical" evidence="7">
    <location>
        <begin position="310"/>
        <end position="326"/>
    </location>
</feature>
<comment type="similarity">
    <text evidence="2">Belongs to the peptidase S54 family.</text>
</comment>
<name>A0A3N4KS18_9PEZI</name>
<feature type="transmembrane region" description="Helical" evidence="7">
    <location>
        <begin position="125"/>
        <end position="143"/>
    </location>
</feature>
<keyword evidence="10" id="KW-1185">Reference proteome</keyword>
<keyword evidence="4" id="KW-0378">Hydrolase</keyword>
<comment type="subcellular location">
    <subcellularLocation>
        <location evidence="1">Membrane</location>
        <topology evidence="1">Multi-pass membrane protein</topology>
    </subcellularLocation>
</comment>
<evidence type="ECO:0000259" key="8">
    <source>
        <dbReference type="Pfam" id="PF01694"/>
    </source>
</evidence>
<feature type="transmembrane region" description="Helical" evidence="7">
    <location>
        <begin position="194"/>
        <end position="212"/>
    </location>
</feature>
<dbReference type="PANTHER" id="PTHR43731">
    <property type="entry name" value="RHOMBOID PROTEASE"/>
    <property type="match status" value="1"/>
</dbReference>
<organism evidence="9 10">
    <name type="scientific">Morchella conica CCBAS932</name>
    <dbReference type="NCBI Taxonomy" id="1392247"/>
    <lineage>
        <taxon>Eukaryota</taxon>
        <taxon>Fungi</taxon>
        <taxon>Dikarya</taxon>
        <taxon>Ascomycota</taxon>
        <taxon>Pezizomycotina</taxon>
        <taxon>Pezizomycetes</taxon>
        <taxon>Pezizales</taxon>
        <taxon>Morchellaceae</taxon>
        <taxon>Morchella</taxon>
    </lineage>
</organism>
<evidence type="ECO:0000256" key="7">
    <source>
        <dbReference type="SAM" id="Phobius"/>
    </source>
</evidence>
<evidence type="ECO:0000256" key="2">
    <source>
        <dbReference type="ARBA" id="ARBA00009045"/>
    </source>
</evidence>
<dbReference type="PANTHER" id="PTHR43731:SF14">
    <property type="entry name" value="PRESENILIN-ASSOCIATED RHOMBOID-LIKE PROTEIN, MITOCHONDRIAL"/>
    <property type="match status" value="1"/>
</dbReference>
<accession>A0A3N4KS18</accession>
<feature type="transmembrane region" description="Helical" evidence="7">
    <location>
        <begin position="243"/>
        <end position="264"/>
    </location>
</feature>